<dbReference type="CDD" id="cd16917">
    <property type="entry name" value="HATPase_UhpB-NarQ-NarX-like"/>
    <property type="match status" value="1"/>
</dbReference>
<keyword evidence="8 13" id="KW-0418">Kinase</keyword>
<keyword evidence="7 13" id="KW-0547">Nucleotide-binding</keyword>
<dbReference type="Pfam" id="PF02518">
    <property type="entry name" value="HATPase_c"/>
    <property type="match status" value="1"/>
</dbReference>
<dbReference type="InterPro" id="IPR003594">
    <property type="entry name" value="HATPase_dom"/>
</dbReference>
<protein>
    <recommendedName>
        <fullName evidence="13">Sensor histidine kinase</fullName>
        <ecNumber evidence="13">2.7.13.3</ecNumber>
    </recommendedName>
</protein>
<dbReference type="InterPro" id="IPR036890">
    <property type="entry name" value="HATPase_C_sf"/>
</dbReference>
<dbReference type="PIRSF" id="PIRSF037431">
    <property type="entry name" value="STHK_LiaS"/>
    <property type="match status" value="1"/>
</dbReference>
<dbReference type="Gene3D" id="3.30.565.10">
    <property type="entry name" value="Histidine kinase-like ATPase, C-terminal domain"/>
    <property type="match status" value="1"/>
</dbReference>
<keyword evidence="6 14" id="KW-0812">Transmembrane</keyword>
<dbReference type="PROSITE" id="PS50109">
    <property type="entry name" value="HIS_KIN"/>
    <property type="match status" value="1"/>
</dbReference>
<feature type="transmembrane region" description="Helical" evidence="14">
    <location>
        <begin position="48"/>
        <end position="73"/>
    </location>
</feature>
<evidence type="ECO:0000256" key="8">
    <source>
        <dbReference type="ARBA" id="ARBA00022777"/>
    </source>
</evidence>
<keyword evidence="5 13" id="KW-0808">Transferase</keyword>
<feature type="domain" description="Histidine kinase" evidence="15">
    <location>
        <begin position="154"/>
        <end position="349"/>
    </location>
</feature>
<evidence type="ECO:0000256" key="7">
    <source>
        <dbReference type="ARBA" id="ARBA00022741"/>
    </source>
</evidence>
<comment type="catalytic activity">
    <reaction evidence="1 13">
        <text>ATP + protein L-histidine = ADP + protein N-phospho-L-histidine.</text>
        <dbReference type="EC" id="2.7.13.3"/>
    </reaction>
</comment>
<dbReference type="Proteomes" id="UP001220377">
    <property type="component" value="Chromosome"/>
</dbReference>
<keyword evidence="11 13" id="KW-0902">Two-component regulatory system</keyword>
<keyword evidence="3 13" id="KW-1003">Cell membrane</keyword>
<dbReference type="GO" id="GO:0016301">
    <property type="term" value="F:kinase activity"/>
    <property type="evidence" value="ECO:0007669"/>
    <property type="project" value="UniProtKB-KW"/>
</dbReference>
<evidence type="ECO:0000313" key="17">
    <source>
        <dbReference type="Proteomes" id="UP001220377"/>
    </source>
</evidence>
<evidence type="ECO:0000256" key="5">
    <source>
        <dbReference type="ARBA" id="ARBA00022679"/>
    </source>
</evidence>
<keyword evidence="10 14" id="KW-1133">Transmembrane helix</keyword>
<evidence type="ECO:0000256" key="13">
    <source>
        <dbReference type="PIRNR" id="PIRNR037431"/>
    </source>
</evidence>
<evidence type="ECO:0000256" key="14">
    <source>
        <dbReference type="SAM" id="Phobius"/>
    </source>
</evidence>
<dbReference type="RefSeq" id="WP_274261828.1">
    <property type="nucleotide sequence ID" value="NZ_CP117884.1"/>
</dbReference>
<evidence type="ECO:0000259" key="15">
    <source>
        <dbReference type="PROSITE" id="PS50109"/>
    </source>
</evidence>
<feature type="transmembrane region" description="Helical" evidence="14">
    <location>
        <begin position="7"/>
        <end position="28"/>
    </location>
</feature>
<dbReference type="Pfam" id="PF07730">
    <property type="entry name" value="HisKA_3"/>
    <property type="match status" value="1"/>
</dbReference>
<keyword evidence="17" id="KW-1185">Reference proteome</keyword>
<evidence type="ECO:0000256" key="9">
    <source>
        <dbReference type="ARBA" id="ARBA00022840"/>
    </source>
</evidence>
<dbReference type="SUPFAM" id="SSF55874">
    <property type="entry name" value="ATPase domain of HSP90 chaperone/DNA topoisomerase II/histidine kinase"/>
    <property type="match status" value="1"/>
</dbReference>
<organism evidence="16 17">
    <name type="scientific">Lacticaseibacillus pabuli</name>
    <dbReference type="NCBI Taxonomy" id="3025672"/>
    <lineage>
        <taxon>Bacteria</taxon>
        <taxon>Bacillati</taxon>
        <taxon>Bacillota</taxon>
        <taxon>Bacilli</taxon>
        <taxon>Lactobacillales</taxon>
        <taxon>Lactobacillaceae</taxon>
        <taxon>Lacticaseibacillus</taxon>
    </lineage>
</organism>
<comment type="subcellular location">
    <subcellularLocation>
        <location evidence="2 13">Cell membrane</location>
        <topology evidence="2 13">Multi-pass membrane protein</topology>
    </subcellularLocation>
</comment>
<gene>
    <name evidence="16" type="ORF">PQ472_04925</name>
</gene>
<dbReference type="InterPro" id="IPR011712">
    <property type="entry name" value="Sig_transdc_His_kin_sub3_dim/P"/>
</dbReference>
<dbReference type="PANTHER" id="PTHR24421">
    <property type="entry name" value="NITRATE/NITRITE SENSOR PROTEIN NARX-RELATED"/>
    <property type="match status" value="1"/>
</dbReference>
<dbReference type="Gene3D" id="1.20.5.1930">
    <property type="match status" value="1"/>
</dbReference>
<keyword evidence="4" id="KW-0597">Phosphoprotein</keyword>
<evidence type="ECO:0000256" key="6">
    <source>
        <dbReference type="ARBA" id="ARBA00022692"/>
    </source>
</evidence>
<dbReference type="EC" id="2.7.13.3" evidence="13"/>
<reference evidence="16 17" key="1">
    <citation type="submission" date="2023-02" db="EMBL/GenBank/DDBJ databases">
        <title>Genome sequence of Lacticaseibacillus sp. KACC 23028.</title>
        <authorList>
            <person name="Kim S."/>
            <person name="Heo J."/>
            <person name="Kwon S.-W."/>
        </authorList>
    </citation>
    <scope>NUCLEOTIDE SEQUENCE [LARGE SCALE GENOMIC DNA]</scope>
    <source>
        <strain evidence="16 17">KACC 23028</strain>
    </source>
</reference>
<keyword evidence="12 13" id="KW-0472">Membrane</keyword>
<dbReference type="EMBL" id="CP117884">
    <property type="protein sequence ID" value="WDF83581.1"/>
    <property type="molecule type" value="Genomic_DNA"/>
</dbReference>
<evidence type="ECO:0000256" key="1">
    <source>
        <dbReference type="ARBA" id="ARBA00000085"/>
    </source>
</evidence>
<name>A0ABY7WTY5_9LACO</name>
<dbReference type="InterPro" id="IPR017202">
    <property type="entry name" value="LiaS/VraS"/>
</dbReference>
<dbReference type="PANTHER" id="PTHR24421:SF37">
    <property type="entry name" value="SENSOR HISTIDINE KINASE NARS"/>
    <property type="match status" value="1"/>
</dbReference>
<dbReference type="SMART" id="SM00387">
    <property type="entry name" value="HATPase_c"/>
    <property type="match status" value="1"/>
</dbReference>
<proteinExistence type="predicted"/>
<evidence type="ECO:0000256" key="10">
    <source>
        <dbReference type="ARBA" id="ARBA00022989"/>
    </source>
</evidence>
<keyword evidence="9 13" id="KW-0067">ATP-binding</keyword>
<accession>A0ABY7WTY5</accession>
<dbReference type="InterPro" id="IPR050482">
    <property type="entry name" value="Sensor_HK_TwoCompSys"/>
</dbReference>
<dbReference type="InterPro" id="IPR005467">
    <property type="entry name" value="His_kinase_dom"/>
</dbReference>
<sequence length="360" mass="39882">MRKRTYFGAFSTIALLTLAFEFFIFWIVEGHDHPGQLTSDLGNNYYGMPIFVYAIFGAVVVGVVAIMISYTLVHSSQRQMSSRLSVLVGNQLNDKQAFADEATVATLGQENAVLLESVRQKVLRLQQEIARYSAQPVMVGGESKESILIEERHRIARELHDSVSQQLFAAMMMLSALRTTITKNDPEASQKQVHTIERVINSAQSEMRALLLHLRPTSLAGRSLKKGIIGLLKELQTKINIRITWQLSDVELPAAVEDNLFRIVQELLSNTLRHANAEELEVYLATAAQTVILRVVDDGVGFDTTKQVAAGSYGLQNIKERATAIGGTANVISFPNQGTTVEIRVPITKEETHDDKSTNS</sequence>
<evidence type="ECO:0000256" key="12">
    <source>
        <dbReference type="ARBA" id="ARBA00023136"/>
    </source>
</evidence>
<evidence type="ECO:0000256" key="3">
    <source>
        <dbReference type="ARBA" id="ARBA00022475"/>
    </source>
</evidence>
<evidence type="ECO:0000256" key="4">
    <source>
        <dbReference type="ARBA" id="ARBA00022553"/>
    </source>
</evidence>
<evidence type="ECO:0000256" key="11">
    <source>
        <dbReference type="ARBA" id="ARBA00023012"/>
    </source>
</evidence>
<evidence type="ECO:0000313" key="16">
    <source>
        <dbReference type="EMBL" id="WDF83581.1"/>
    </source>
</evidence>
<evidence type="ECO:0000256" key="2">
    <source>
        <dbReference type="ARBA" id="ARBA00004651"/>
    </source>
</evidence>